<proteinExistence type="predicted"/>
<keyword evidence="3" id="KW-1185">Reference proteome</keyword>
<evidence type="ECO:0000313" key="2">
    <source>
        <dbReference type="EMBL" id="MBB5916875.1"/>
    </source>
</evidence>
<keyword evidence="1" id="KW-0812">Transmembrane</keyword>
<keyword evidence="1" id="KW-0472">Membrane</keyword>
<organism evidence="2 3">
    <name type="scientific">Nocardia transvalensis</name>
    <dbReference type="NCBI Taxonomy" id="37333"/>
    <lineage>
        <taxon>Bacteria</taxon>
        <taxon>Bacillati</taxon>
        <taxon>Actinomycetota</taxon>
        <taxon>Actinomycetes</taxon>
        <taxon>Mycobacteriales</taxon>
        <taxon>Nocardiaceae</taxon>
        <taxon>Nocardia</taxon>
    </lineage>
</organism>
<feature type="transmembrane region" description="Helical" evidence="1">
    <location>
        <begin position="70"/>
        <end position="92"/>
    </location>
</feature>
<name>A0A7W9ULM5_9NOCA</name>
<protein>
    <submittedName>
        <fullName evidence="2">Uncharacterized protein</fullName>
    </submittedName>
</protein>
<accession>A0A7W9ULM5</accession>
<dbReference type="AlphaFoldDB" id="A0A7W9ULM5"/>
<feature type="transmembrane region" description="Helical" evidence="1">
    <location>
        <begin position="29"/>
        <end position="50"/>
    </location>
</feature>
<sequence length="94" mass="9836">MTRLLAYATVVAADPIPISPKPPPGSDLLINIVNWLSWMVMLAGIGALIYAGGRFGWERWHGGALESPKIVLGALIGGVIATSAGSIMSQVITH</sequence>
<dbReference type="Proteomes" id="UP000540412">
    <property type="component" value="Unassembled WGS sequence"/>
</dbReference>
<keyword evidence="1" id="KW-1133">Transmembrane helix</keyword>
<evidence type="ECO:0000256" key="1">
    <source>
        <dbReference type="SAM" id="Phobius"/>
    </source>
</evidence>
<gene>
    <name evidence="2" type="ORF">BJY24_005787</name>
</gene>
<dbReference type="RefSeq" id="WP_040748302.1">
    <property type="nucleotide sequence ID" value="NZ_JACHIT010000002.1"/>
</dbReference>
<reference evidence="2 3" key="1">
    <citation type="submission" date="2020-08" db="EMBL/GenBank/DDBJ databases">
        <title>Sequencing the genomes of 1000 actinobacteria strains.</title>
        <authorList>
            <person name="Klenk H.-P."/>
        </authorList>
    </citation>
    <scope>NUCLEOTIDE SEQUENCE [LARGE SCALE GENOMIC DNA]</scope>
    <source>
        <strain evidence="2 3">DSM 43582</strain>
    </source>
</reference>
<evidence type="ECO:0000313" key="3">
    <source>
        <dbReference type="Proteomes" id="UP000540412"/>
    </source>
</evidence>
<comment type="caution">
    <text evidence="2">The sequence shown here is derived from an EMBL/GenBank/DDBJ whole genome shotgun (WGS) entry which is preliminary data.</text>
</comment>
<dbReference type="EMBL" id="JACHIT010000002">
    <property type="protein sequence ID" value="MBB5916875.1"/>
    <property type="molecule type" value="Genomic_DNA"/>
</dbReference>